<dbReference type="Pfam" id="PF10502">
    <property type="entry name" value="Peptidase_S26"/>
    <property type="match status" value="1"/>
</dbReference>
<feature type="active site" evidence="5">
    <location>
        <position position="133"/>
    </location>
</feature>
<keyword evidence="6" id="KW-0472">Membrane</keyword>
<dbReference type="GO" id="GO:0006465">
    <property type="term" value="P:signal peptide processing"/>
    <property type="evidence" value="ECO:0007669"/>
    <property type="project" value="InterPro"/>
</dbReference>
<evidence type="ECO:0000256" key="1">
    <source>
        <dbReference type="ARBA" id="ARBA00000677"/>
    </source>
</evidence>
<dbReference type="CDD" id="cd06530">
    <property type="entry name" value="S26_SPase_I"/>
    <property type="match status" value="1"/>
</dbReference>
<feature type="active site" evidence="5">
    <location>
        <position position="90"/>
    </location>
</feature>
<organism evidence="8 9">
    <name type="scientific">Candidatus Komeilibacteria bacterium CG11_big_fil_rev_8_21_14_0_20_36_20</name>
    <dbReference type="NCBI Taxonomy" id="1974477"/>
    <lineage>
        <taxon>Bacteria</taxon>
        <taxon>Candidatus Komeiliibacteriota</taxon>
    </lineage>
</organism>
<keyword evidence="6" id="KW-1133">Transmembrane helix</keyword>
<gene>
    <name evidence="8" type="primary">lepB</name>
    <name evidence="8" type="ORF">COV55_01415</name>
</gene>
<name>A0A2H0NDU5_9BACT</name>
<comment type="catalytic activity">
    <reaction evidence="1 6">
        <text>Cleavage of hydrophobic, N-terminal signal or leader sequences from secreted and periplasmic proteins.</text>
        <dbReference type="EC" id="3.4.21.89"/>
    </reaction>
</comment>
<dbReference type="PANTHER" id="PTHR43390">
    <property type="entry name" value="SIGNAL PEPTIDASE I"/>
    <property type="match status" value="1"/>
</dbReference>
<feature type="domain" description="Peptidase S26" evidence="7">
    <location>
        <begin position="60"/>
        <end position="213"/>
    </location>
</feature>
<evidence type="ECO:0000313" key="9">
    <source>
        <dbReference type="Proteomes" id="UP000230564"/>
    </source>
</evidence>
<keyword evidence="6" id="KW-0812">Transmembrane</keyword>
<dbReference type="InterPro" id="IPR000223">
    <property type="entry name" value="Pept_S26A_signal_pept_1"/>
</dbReference>
<dbReference type="InterPro" id="IPR019757">
    <property type="entry name" value="Pept_S26A_signal_pept_1_Lys-AS"/>
</dbReference>
<dbReference type="SUPFAM" id="SSF51306">
    <property type="entry name" value="LexA/Signal peptidase"/>
    <property type="match status" value="1"/>
</dbReference>
<comment type="similarity">
    <text evidence="2 6">Belongs to the peptidase S26 family.</text>
</comment>
<dbReference type="AlphaFoldDB" id="A0A2H0NDU5"/>
<evidence type="ECO:0000259" key="7">
    <source>
        <dbReference type="Pfam" id="PF10502"/>
    </source>
</evidence>
<comment type="caution">
    <text evidence="8">The sequence shown here is derived from an EMBL/GenBank/DDBJ whole genome shotgun (WGS) entry which is preliminary data.</text>
</comment>
<evidence type="ECO:0000313" key="8">
    <source>
        <dbReference type="EMBL" id="PIR07069.1"/>
    </source>
</evidence>
<dbReference type="InterPro" id="IPR019533">
    <property type="entry name" value="Peptidase_S26"/>
</dbReference>
<protein>
    <recommendedName>
        <fullName evidence="3 6">Signal peptidase I</fullName>
        <ecNumber evidence="3 6">3.4.21.89</ecNumber>
    </recommendedName>
</protein>
<dbReference type="EC" id="3.4.21.89" evidence="3 6"/>
<keyword evidence="6" id="KW-0645">Protease</keyword>
<dbReference type="PANTHER" id="PTHR43390:SF1">
    <property type="entry name" value="CHLOROPLAST PROCESSING PEPTIDASE"/>
    <property type="match status" value="1"/>
</dbReference>
<dbReference type="EMBL" id="PCWQ01000007">
    <property type="protein sequence ID" value="PIR07069.1"/>
    <property type="molecule type" value="Genomic_DNA"/>
</dbReference>
<dbReference type="GO" id="GO:0004252">
    <property type="term" value="F:serine-type endopeptidase activity"/>
    <property type="evidence" value="ECO:0007669"/>
    <property type="project" value="InterPro"/>
</dbReference>
<keyword evidence="4 6" id="KW-0378">Hydrolase</keyword>
<feature type="transmembrane region" description="Helical" evidence="6">
    <location>
        <begin position="55"/>
        <end position="80"/>
    </location>
</feature>
<accession>A0A2H0NDU5</accession>
<dbReference type="GO" id="GO:0016020">
    <property type="term" value="C:membrane"/>
    <property type="evidence" value="ECO:0007669"/>
    <property type="project" value="UniProtKB-SubCell"/>
</dbReference>
<comment type="subcellular location">
    <subcellularLocation>
        <location evidence="6">Membrane</location>
        <topology evidence="6">Single-pass type II membrane protein</topology>
    </subcellularLocation>
</comment>
<evidence type="ECO:0000256" key="4">
    <source>
        <dbReference type="ARBA" id="ARBA00022801"/>
    </source>
</evidence>
<dbReference type="Gene3D" id="2.10.109.10">
    <property type="entry name" value="Umud Fragment, subunit A"/>
    <property type="match status" value="1"/>
</dbReference>
<sequence>MNNNILILTNNMRENFKNKEEVSQSEENFLKDEDFDLSNFSEKDEGLVSIWAKKFGLLVFEVVKVVLISLAIIMPVRLFLVQPFYVEGASMEPNFYEKDYLIINEISYHFNEPQRGEVVIFKYPKNPKVYFIKRVIGLPGETVEIQDGLVFVNGQELSEAYVENFLADDYSLVTLGSTEYFLMGDNRANSKDSREIGPVGRGYIIGKVWLRGWPLDRINSFNMPVYTNN</sequence>
<proteinExistence type="inferred from homology"/>
<dbReference type="InterPro" id="IPR036286">
    <property type="entry name" value="LexA/Signal_pep-like_sf"/>
</dbReference>
<dbReference type="PROSITE" id="PS00760">
    <property type="entry name" value="SPASE_I_2"/>
    <property type="match status" value="1"/>
</dbReference>
<dbReference type="GO" id="GO:0009003">
    <property type="term" value="F:signal peptidase activity"/>
    <property type="evidence" value="ECO:0007669"/>
    <property type="project" value="UniProtKB-EC"/>
</dbReference>
<reference evidence="8 9" key="1">
    <citation type="submission" date="2017-09" db="EMBL/GenBank/DDBJ databases">
        <title>Depth-based differentiation of microbial function through sediment-hosted aquifers and enrichment of novel symbionts in the deep terrestrial subsurface.</title>
        <authorList>
            <person name="Probst A.J."/>
            <person name="Ladd B."/>
            <person name="Jarett J.K."/>
            <person name="Geller-Mcgrath D.E."/>
            <person name="Sieber C.M."/>
            <person name="Emerson J.B."/>
            <person name="Anantharaman K."/>
            <person name="Thomas B.C."/>
            <person name="Malmstrom R."/>
            <person name="Stieglmeier M."/>
            <person name="Klingl A."/>
            <person name="Woyke T."/>
            <person name="Ryan C.M."/>
            <person name="Banfield J.F."/>
        </authorList>
    </citation>
    <scope>NUCLEOTIDE SEQUENCE [LARGE SCALE GENOMIC DNA]</scope>
    <source>
        <strain evidence="8">CG11_big_fil_rev_8_21_14_0_20_36_20</strain>
    </source>
</reference>
<dbReference type="Proteomes" id="UP000230564">
    <property type="component" value="Unassembled WGS sequence"/>
</dbReference>
<evidence type="ECO:0000256" key="5">
    <source>
        <dbReference type="PIRSR" id="PIRSR600223-1"/>
    </source>
</evidence>
<dbReference type="PRINTS" id="PR00727">
    <property type="entry name" value="LEADERPTASE"/>
</dbReference>
<evidence type="ECO:0000256" key="2">
    <source>
        <dbReference type="ARBA" id="ARBA00009370"/>
    </source>
</evidence>
<evidence type="ECO:0000256" key="6">
    <source>
        <dbReference type="RuleBase" id="RU362042"/>
    </source>
</evidence>
<dbReference type="NCBIfam" id="TIGR02227">
    <property type="entry name" value="sigpep_I_bact"/>
    <property type="match status" value="1"/>
</dbReference>
<evidence type="ECO:0000256" key="3">
    <source>
        <dbReference type="ARBA" id="ARBA00013208"/>
    </source>
</evidence>